<reference evidence="1" key="1">
    <citation type="journal article" date="2020" name="mSystems">
        <title>Genome- and Community-Level Interaction Insights into Carbon Utilization and Element Cycling Functions of Hydrothermarchaeota in Hydrothermal Sediment.</title>
        <authorList>
            <person name="Zhou Z."/>
            <person name="Liu Y."/>
            <person name="Xu W."/>
            <person name="Pan J."/>
            <person name="Luo Z.H."/>
            <person name="Li M."/>
        </authorList>
    </citation>
    <scope>NUCLEOTIDE SEQUENCE [LARGE SCALE GENOMIC DNA]</scope>
    <source>
        <strain evidence="1">HyVt-485</strain>
    </source>
</reference>
<gene>
    <name evidence="1" type="ORF">ENJ42_03840</name>
</gene>
<dbReference type="Proteomes" id="UP000885830">
    <property type="component" value="Unassembled WGS sequence"/>
</dbReference>
<dbReference type="AlphaFoldDB" id="A0A7C5R7U4"/>
<protein>
    <submittedName>
        <fullName evidence="1">Uncharacterized protein</fullName>
    </submittedName>
</protein>
<name>A0A7C5R7U4_9PROT</name>
<comment type="caution">
    <text evidence="1">The sequence shown here is derived from an EMBL/GenBank/DDBJ whole genome shotgun (WGS) entry which is preliminary data.</text>
</comment>
<evidence type="ECO:0000313" key="1">
    <source>
        <dbReference type="EMBL" id="HHL42725.1"/>
    </source>
</evidence>
<sequence length="74" mass="8288">MQKYASKRVKGGLVARPSALTTQIEADLVPGLRHILHGHFAHWRRCKSLKMIAFPADLRLSSEQIGTCHLGLRL</sequence>
<accession>A0A7C5R7U4</accession>
<dbReference type="EMBL" id="DRMJ01000191">
    <property type="protein sequence ID" value="HHL42725.1"/>
    <property type="molecule type" value="Genomic_DNA"/>
</dbReference>
<proteinExistence type="predicted"/>
<organism evidence="1">
    <name type="scientific">Hellea balneolensis</name>
    <dbReference type="NCBI Taxonomy" id="287478"/>
    <lineage>
        <taxon>Bacteria</taxon>
        <taxon>Pseudomonadati</taxon>
        <taxon>Pseudomonadota</taxon>
        <taxon>Alphaproteobacteria</taxon>
        <taxon>Maricaulales</taxon>
        <taxon>Robiginitomaculaceae</taxon>
        <taxon>Hellea</taxon>
    </lineage>
</organism>